<dbReference type="InterPro" id="IPR013108">
    <property type="entry name" value="Amidohydro_3"/>
</dbReference>
<feature type="coiled-coil region" evidence="1">
    <location>
        <begin position="100"/>
        <end position="127"/>
    </location>
</feature>
<accession>A0AAE2A8U8</accession>
<dbReference type="Gene3D" id="3.10.310.70">
    <property type="match status" value="1"/>
</dbReference>
<feature type="signal peptide" evidence="2">
    <location>
        <begin position="1"/>
        <end position="26"/>
    </location>
</feature>
<evidence type="ECO:0000256" key="1">
    <source>
        <dbReference type="SAM" id="Coils"/>
    </source>
</evidence>
<name>A0AAE2A8U8_PSEFL</name>
<organism evidence="4 5">
    <name type="scientific">Pseudomonas fluorescens</name>
    <dbReference type="NCBI Taxonomy" id="294"/>
    <lineage>
        <taxon>Bacteria</taxon>
        <taxon>Pseudomonadati</taxon>
        <taxon>Pseudomonadota</taxon>
        <taxon>Gammaproteobacteria</taxon>
        <taxon>Pseudomonadales</taxon>
        <taxon>Pseudomonadaceae</taxon>
        <taxon>Pseudomonas</taxon>
    </lineage>
</organism>
<gene>
    <name evidence="4" type="ORF">QS95_14285</name>
</gene>
<dbReference type="InterPro" id="IPR011059">
    <property type="entry name" value="Metal-dep_hydrolase_composite"/>
</dbReference>
<comment type="caution">
    <text evidence="4">The sequence shown here is derived from an EMBL/GenBank/DDBJ whole genome shotgun (WGS) entry which is preliminary data.</text>
</comment>
<proteinExistence type="predicted"/>
<dbReference type="SUPFAM" id="SSF51338">
    <property type="entry name" value="Composite domain of metallo-dependent hydrolases"/>
    <property type="match status" value="1"/>
</dbReference>
<sequence>MKRFIPHFAKNVLVAAMSFASMEAMAATDLVLLNGKIFTADRAQPKVQALAVENGKVLKVGSDAQIKALIEPGTQVIDLKGQALMPGLIDSHSHAIFGGLEMVSANMEDEVVELDELEKRLRAWRDDGKARHGDVLSVAGMSSAYWAKAEALGKIFNNGEWADVPVVFTGSDHHTAWANNVMLKRAGIDAALLKTLPDAEKDTIGKLPNREPNGFVVDAGWDRVASKMPVPSPADMLKAAQSAVRFNNSLGITAWMDPAANAAPGEAVFALKPTEKTVGVLPAYKALSESGGMTAHVAALLVANPKSVPADLDTLDKVRRQFQGIPNLTLPGIKIFADGVIEYPAQSAAMIDPYSNSHKQGELLIDPQHFGELVSAIDQRGWLVHIHAIGDRAVRESLNGIAQARKDRQSGVTHSITHLQMVNPKEFARFKPLNVIASMQLLWASADDYTTDMIKPYVSALAFRYQYPAHSLLKQGATIAGASDWPVSSPNPWNAMAQAITRTGPLGVLNADERLDRETMFYAYTANAARAIGLEQQIGSLSPGKQADFIVLDRDVFSVDDKALHDTQVLQTWFAGRQVYAPTLQ</sequence>
<dbReference type="SUPFAM" id="SSF51556">
    <property type="entry name" value="Metallo-dependent hydrolases"/>
    <property type="match status" value="1"/>
</dbReference>
<keyword evidence="1" id="KW-0175">Coiled coil</keyword>
<dbReference type="Gene3D" id="3.20.20.140">
    <property type="entry name" value="Metal-dependent hydrolases"/>
    <property type="match status" value="1"/>
</dbReference>
<feature type="chain" id="PRO_5042147000" evidence="2">
    <location>
        <begin position="27"/>
        <end position="585"/>
    </location>
</feature>
<dbReference type="AlphaFoldDB" id="A0AAE2A8U8"/>
<evidence type="ECO:0000313" key="4">
    <source>
        <dbReference type="EMBL" id="KIF60635.1"/>
    </source>
</evidence>
<evidence type="ECO:0000313" key="5">
    <source>
        <dbReference type="Proteomes" id="UP000031587"/>
    </source>
</evidence>
<evidence type="ECO:0000256" key="2">
    <source>
        <dbReference type="SAM" id="SignalP"/>
    </source>
</evidence>
<dbReference type="Gene3D" id="2.30.40.10">
    <property type="entry name" value="Urease, subunit C, domain 1"/>
    <property type="match status" value="1"/>
</dbReference>
<dbReference type="Pfam" id="PF07969">
    <property type="entry name" value="Amidohydro_3"/>
    <property type="match status" value="1"/>
</dbReference>
<dbReference type="RefSeq" id="WP_039768876.1">
    <property type="nucleotide sequence ID" value="NZ_JTGH01000010.1"/>
</dbReference>
<dbReference type="EMBL" id="JTGH01000010">
    <property type="protein sequence ID" value="KIF60635.1"/>
    <property type="molecule type" value="Genomic_DNA"/>
</dbReference>
<dbReference type="InterPro" id="IPR033932">
    <property type="entry name" value="YtcJ-like"/>
</dbReference>
<reference evidence="4 5" key="1">
    <citation type="submission" date="2014-11" db="EMBL/GenBank/DDBJ databases">
        <title>Draft genome sequence of Pseudomonas fluorescens strains SF4c SF39a.</title>
        <authorList>
            <person name="Underwood G.E."/>
            <person name="Ly L.K."/>
            <person name="Bitzer A.S."/>
            <person name="Godino A."/>
            <person name="Bucci V."/>
            <person name="Fischer S."/>
            <person name="Silby M.W."/>
        </authorList>
    </citation>
    <scope>NUCLEOTIDE SEQUENCE [LARGE SCALE GENOMIC DNA]</scope>
    <source>
        <strain evidence="4 5">SF4c</strain>
    </source>
</reference>
<dbReference type="PANTHER" id="PTHR22642">
    <property type="entry name" value="IMIDAZOLONEPROPIONASE"/>
    <property type="match status" value="1"/>
</dbReference>
<dbReference type="GO" id="GO:0016810">
    <property type="term" value="F:hydrolase activity, acting on carbon-nitrogen (but not peptide) bonds"/>
    <property type="evidence" value="ECO:0007669"/>
    <property type="project" value="InterPro"/>
</dbReference>
<dbReference type="InterPro" id="IPR032466">
    <property type="entry name" value="Metal_Hydrolase"/>
</dbReference>
<dbReference type="PANTHER" id="PTHR22642:SF2">
    <property type="entry name" value="PROTEIN LONG AFTER FAR-RED 3"/>
    <property type="match status" value="1"/>
</dbReference>
<feature type="domain" description="Amidohydrolase 3" evidence="3">
    <location>
        <begin position="75"/>
        <end position="580"/>
    </location>
</feature>
<evidence type="ECO:0000259" key="3">
    <source>
        <dbReference type="Pfam" id="PF07969"/>
    </source>
</evidence>
<dbReference type="Proteomes" id="UP000031587">
    <property type="component" value="Unassembled WGS sequence"/>
</dbReference>
<protein>
    <submittedName>
        <fullName evidence="4">Amidohydrolase</fullName>
    </submittedName>
</protein>
<keyword evidence="2" id="KW-0732">Signal</keyword>
<dbReference type="CDD" id="cd01300">
    <property type="entry name" value="YtcJ_like"/>
    <property type="match status" value="1"/>
</dbReference>